<keyword evidence="1" id="KW-0479">Metal-binding</keyword>
<keyword evidence="2 3" id="KW-0413">Isomerase</keyword>
<dbReference type="InterPro" id="IPR013785">
    <property type="entry name" value="Aldolase_TIM"/>
</dbReference>
<organism evidence="3">
    <name type="scientific">bioreactor metagenome</name>
    <dbReference type="NCBI Taxonomy" id="1076179"/>
    <lineage>
        <taxon>unclassified sequences</taxon>
        <taxon>metagenomes</taxon>
        <taxon>ecological metagenomes</taxon>
    </lineage>
</organism>
<sequence length="90" mass="9659">MIRSVNPGYGGQSFIPETLKKVSALAEWRRTNECGYLIQMDGGIGPDNTELAVRHGCDVLVAGSAIFGSPDPAAVIREMRVNAERGRQVG</sequence>
<evidence type="ECO:0000256" key="2">
    <source>
        <dbReference type="ARBA" id="ARBA00023235"/>
    </source>
</evidence>
<evidence type="ECO:0000256" key="1">
    <source>
        <dbReference type="ARBA" id="ARBA00022723"/>
    </source>
</evidence>
<dbReference type="EC" id="5.1.3.1" evidence="3"/>
<dbReference type="GO" id="GO:0005975">
    <property type="term" value="P:carbohydrate metabolic process"/>
    <property type="evidence" value="ECO:0007669"/>
    <property type="project" value="InterPro"/>
</dbReference>
<name>A0A645JCJ8_9ZZZZ</name>
<dbReference type="EMBL" id="VSSQ01137380">
    <property type="protein sequence ID" value="MPN61166.1"/>
    <property type="molecule type" value="Genomic_DNA"/>
</dbReference>
<dbReference type="InterPro" id="IPR011060">
    <property type="entry name" value="RibuloseP-bd_barrel"/>
</dbReference>
<accession>A0A645JCJ8</accession>
<dbReference type="Gene3D" id="3.20.20.70">
    <property type="entry name" value="Aldolase class I"/>
    <property type="match status" value="1"/>
</dbReference>
<evidence type="ECO:0000313" key="3">
    <source>
        <dbReference type="EMBL" id="MPN61166.1"/>
    </source>
</evidence>
<reference evidence="3" key="1">
    <citation type="submission" date="2019-08" db="EMBL/GenBank/DDBJ databases">
        <authorList>
            <person name="Kucharzyk K."/>
            <person name="Murdoch R.W."/>
            <person name="Higgins S."/>
            <person name="Loffler F."/>
        </authorList>
    </citation>
    <scope>NUCLEOTIDE SEQUENCE</scope>
</reference>
<dbReference type="InterPro" id="IPR000056">
    <property type="entry name" value="Ribul_P_3_epim-like"/>
</dbReference>
<dbReference type="GO" id="GO:0046872">
    <property type="term" value="F:metal ion binding"/>
    <property type="evidence" value="ECO:0007669"/>
    <property type="project" value="UniProtKB-KW"/>
</dbReference>
<protein>
    <submittedName>
        <fullName evidence="3">Ribulose-phosphate 3-epimerase</fullName>
        <ecNumber evidence="3">5.1.3.1</ecNumber>
    </submittedName>
</protein>
<dbReference type="PANTHER" id="PTHR11749">
    <property type="entry name" value="RIBULOSE-5-PHOSPHATE-3-EPIMERASE"/>
    <property type="match status" value="1"/>
</dbReference>
<dbReference type="GO" id="GO:0004750">
    <property type="term" value="F:D-ribulose-phosphate 3-epimerase activity"/>
    <property type="evidence" value="ECO:0007669"/>
    <property type="project" value="UniProtKB-EC"/>
</dbReference>
<dbReference type="SUPFAM" id="SSF51366">
    <property type="entry name" value="Ribulose-phoshate binding barrel"/>
    <property type="match status" value="1"/>
</dbReference>
<gene>
    <name evidence="3" type="primary">rpe_49</name>
    <name evidence="3" type="ORF">SDC9_208900</name>
</gene>
<dbReference type="Pfam" id="PF00834">
    <property type="entry name" value="Ribul_P_3_epim"/>
    <property type="match status" value="1"/>
</dbReference>
<proteinExistence type="predicted"/>
<comment type="caution">
    <text evidence="3">The sequence shown here is derived from an EMBL/GenBank/DDBJ whole genome shotgun (WGS) entry which is preliminary data.</text>
</comment>
<dbReference type="AlphaFoldDB" id="A0A645JCJ8"/>